<evidence type="ECO:0000313" key="7">
    <source>
        <dbReference type="Proteomes" id="UP000182993"/>
    </source>
</evidence>
<dbReference type="Gene3D" id="3.40.190.10">
    <property type="entry name" value="Periplasmic binding protein-like II"/>
    <property type="match status" value="2"/>
</dbReference>
<gene>
    <name evidence="6" type="ORF">A0O31_01185</name>
</gene>
<dbReference type="AlphaFoldDB" id="A0A1J0LTG2"/>
<dbReference type="STRING" id="56956.A0O31_01185"/>
<keyword evidence="4" id="KW-0592">Phosphate transport</keyword>
<evidence type="ECO:0000256" key="1">
    <source>
        <dbReference type="ARBA" id="ARBA00008725"/>
    </source>
</evidence>
<dbReference type="CDD" id="cd13654">
    <property type="entry name" value="PBP2_phosphate_like_2"/>
    <property type="match status" value="1"/>
</dbReference>
<dbReference type="FunFam" id="3.40.190.10:FF:000055">
    <property type="entry name" value="Phosphate ABC transporter, phosphate-binding protein"/>
    <property type="match status" value="1"/>
</dbReference>
<accession>A0A1J0LTG2</accession>
<dbReference type="Proteomes" id="UP000182993">
    <property type="component" value="Chromosome"/>
</dbReference>
<evidence type="ECO:0000259" key="5">
    <source>
        <dbReference type="Pfam" id="PF12849"/>
    </source>
</evidence>
<feature type="domain" description="PBP" evidence="5">
    <location>
        <begin position="16"/>
        <end position="266"/>
    </location>
</feature>
<dbReference type="InterPro" id="IPR011862">
    <property type="entry name" value="Phos-bd"/>
</dbReference>
<dbReference type="RefSeq" id="WP_018110993.1">
    <property type="nucleotide sequence ID" value="NZ_CP016312.1"/>
</dbReference>
<organism evidence="6 7">
    <name type="scientific">Thermus brockianus</name>
    <dbReference type="NCBI Taxonomy" id="56956"/>
    <lineage>
        <taxon>Bacteria</taxon>
        <taxon>Thermotogati</taxon>
        <taxon>Deinococcota</taxon>
        <taxon>Deinococci</taxon>
        <taxon>Thermales</taxon>
        <taxon>Thermaceae</taxon>
        <taxon>Thermus</taxon>
    </lineage>
</organism>
<reference evidence="7" key="1">
    <citation type="submission" date="2016-06" db="EMBL/GenBank/DDBJ databases">
        <title>Whole genome sequencing of Thermus brockianus strain GE-1.</title>
        <authorList>
            <person name="Schaefers C."/>
            <person name="Blank S."/>
            <person name="Wiebusch S."/>
            <person name="Elleuche S."/>
            <person name="Antranikian G."/>
        </authorList>
    </citation>
    <scope>NUCLEOTIDE SEQUENCE [LARGE SCALE GENOMIC DNA]</scope>
    <source>
        <strain evidence="7">GE-1</strain>
    </source>
</reference>
<evidence type="ECO:0000313" key="6">
    <source>
        <dbReference type="EMBL" id="APD09324.1"/>
    </source>
</evidence>
<dbReference type="OrthoDB" id="9790048at2"/>
<dbReference type="EMBL" id="CP016312">
    <property type="protein sequence ID" value="APD09324.1"/>
    <property type="molecule type" value="Genomic_DNA"/>
</dbReference>
<name>A0A1J0LTG2_THEBO</name>
<dbReference type="NCBIfam" id="TIGR02136">
    <property type="entry name" value="ptsS_2"/>
    <property type="match status" value="1"/>
</dbReference>
<protein>
    <recommendedName>
        <fullName evidence="4">Phosphate-binding protein</fullName>
    </recommendedName>
</protein>
<dbReference type="GO" id="GO:0042301">
    <property type="term" value="F:phosphate ion binding"/>
    <property type="evidence" value="ECO:0007669"/>
    <property type="project" value="UniProtKB-UniRule"/>
</dbReference>
<proteinExistence type="inferred from homology"/>
<dbReference type="SUPFAM" id="SSF53850">
    <property type="entry name" value="Periplasmic binding protein-like II"/>
    <property type="match status" value="1"/>
</dbReference>
<sequence precursor="true">MKKQAVLLAVLSLAGAALAQIRADGSSTVYPITQAVAEEFVTRNPQVRISVAFSGTGAGFQKFCRGETDVQNASRPIRKSELEACQKAGIQFIEIPVAYDALSILVNRQNTWAQCLTTAQLKSIWEPNAKVNYWKDLNPAWPNRRIVLFGAGTDSGTFDYFTEAIMGRAGSIRKDYFPSEDDNVIMRGVTGNPYAMAFVGFAYYEENKDKVRALAVDGGKGCVAPSRDSVLNGTYLPLSRPLFIYVNLKSLERKEVRDFVDFYLSPAARRAIRSTGYVELPDEAYRIGQGLVARKKTGSFFTDLPPGTPLAKFIEELRKEVQ</sequence>
<keyword evidence="3 4" id="KW-0732">Signal</keyword>
<comment type="similarity">
    <text evidence="1 4">Belongs to the PstS family.</text>
</comment>
<evidence type="ECO:0000256" key="4">
    <source>
        <dbReference type="RuleBase" id="RU367119"/>
    </source>
</evidence>
<comment type="function">
    <text evidence="4">Involved in the system for phosphate transport across the cytoplasmic membrane.</text>
</comment>
<feature type="chain" id="PRO_5027144991" description="Phosphate-binding protein" evidence="4">
    <location>
        <begin position="20"/>
        <end position="322"/>
    </location>
</feature>
<evidence type="ECO:0000256" key="3">
    <source>
        <dbReference type="ARBA" id="ARBA00022729"/>
    </source>
</evidence>
<evidence type="ECO:0000256" key="2">
    <source>
        <dbReference type="ARBA" id="ARBA00022448"/>
    </source>
</evidence>
<dbReference type="PANTHER" id="PTHR30570">
    <property type="entry name" value="PERIPLASMIC PHOSPHATE BINDING COMPONENT OF PHOSPHATE ABC TRANSPORTER"/>
    <property type="match status" value="1"/>
</dbReference>
<feature type="signal peptide" evidence="4">
    <location>
        <begin position="1"/>
        <end position="19"/>
    </location>
</feature>
<dbReference type="InterPro" id="IPR050811">
    <property type="entry name" value="Phosphate_ABC_transporter"/>
</dbReference>
<dbReference type="GO" id="GO:0006817">
    <property type="term" value="P:phosphate ion transport"/>
    <property type="evidence" value="ECO:0007669"/>
    <property type="project" value="UniProtKB-UniRule"/>
</dbReference>
<dbReference type="Pfam" id="PF12849">
    <property type="entry name" value="PBP_like_2"/>
    <property type="match status" value="1"/>
</dbReference>
<keyword evidence="2 4" id="KW-0813">Transport</keyword>
<dbReference type="PANTHER" id="PTHR30570:SF1">
    <property type="entry name" value="PHOSPHATE-BINDING PROTEIN PSTS"/>
    <property type="match status" value="1"/>
</dbReference>
<dbReference type="KEGG" id="tbc:A0O31_01185"/>
<dbReference type="InterPro" id="IPR024370">
    <property type="entry name" value="PBP_domain"/>
</dbReference>